<accession>A0A3M8Q212</accession>
<comment type="caution">
    <text evidence="2">The sequence shown here is derived from an EMBL/GenBank/DDBJ whole genome shotgun (WGS) entry which is preliminary data.</text>
</comment>
<dbReference type="GO" id="GO:0022900">
    <property type="term" value="P:electron transport chain"/>
    <property type="evidence" value="ECO:0007669"/>
    <property type="project" value="InterPro"/>
</dbReference>
<feature type="signal peptide" evidence="1">
    <location>
        <begin position="1"/>
        <end position="21"/>
    </location>
</feature>
<dbReference type="OrthoDB" id="6106480at2"/>
<proteinExistence type="predicted"/>
<dbReference type="Pfam" id="PF07361">
    <property type="entry name" value="Cytochrom_B562"/>
    <property type="match status" value="1"/>
</dbReference>
<dbReference type="GO" id="GO:0020037">
    <property type="term" value="F:heme binding"/>
    <property type="evidence" value="ECO:0007669"/>
    <property type="project" value="InterPro"/>
</dbReference>
<evidence type="ECO:0000313" key="3">
    <source>
        <dbReference type="Proteomes" id="UP000280507"/>
    </source>
</evidence>
<dbReference type="EMBL" id="RIZG01000006">
    <property type="protein sequence ID" value="RNF50123.1"/>
    <property type="molecule type" value="Genomic_DNA"/>
</dbReference>
<evidence type="ECO:0000256" key="1">
    <source>
        <dbReference type="SAM" id="SignalP"/>
    </source>
</evidence>
<keyword evidence="3" id="KW-1185">Reference proteome</keyword>
<dbReference type="GO" id="GO:0009055">
    <property type="term" value="F:electron transfer activity"/>
    <property type="evidence" value="ECO:0007669"/>
    <property type="project" value="InterPro"/>
</dbReference>
<dbReference type="AlphaFoldDB" id="A0A3M8Q212"/>
<sequence>MKKRLMLTSILLMTGSSFLFASSDCGATKLSSYMKDIGGDMRVLSADIKSGDNAAAANKVTDLISHFEKSRNETPYKFKADSLQGDQLAEQKANFVKVIDDTVLALKNLEVALQSDNASDVRKWLGEISAQRNIGHGAFRVNC</sequence>
<name>A0A3M8Q212_9GAMM</name>
<feature type="chain" id="PRO_5018220332" description="Cytochrome b562" evidence="1">
    <location>
        <begin position="22"/>
        <end position="143"/>
    </location>
</feature>
<keyword evidence="1" id="KW-0732">Signal</keyword>
<dbReference type="Gene3D" id="1.20.120.10">
    <property type="entry name" value="Cytochrome c/b562"/>
    <property type="match status" value="1"/>
</dbReference>
<organism evidence="2 3">
    <name type="scientific">Marinomonas hwangdonensis</name>
    <dbReference type="NCBI Taxonomy" id="1053647"/>
    <lineage>
        <taxon>Bacteria</taxon>
        <taxon>Pseudomonadati</taxon>
        <taxon>Pseudomonadota</taxon>
        <taxon>Gammaproteobacteria</taxon>
        <taxon>Oceanospirillales</taxon>
        <taxon>Oceanospirillaceae</taxon>
        <taxon>Marinomonas</taxon>
    </lineage>
</organism>
<dbReference type="RefSeq" id="WP_123096104.1">
    <property type="nucleotide sequence ID" value="NZ_RIZG01000006.1"/>
</dbReference>
<evidence type="ECO:0000313" key="2">
    <source>
        <dbReference type="EMBL" id="RNF50123.1"/>
    </source>
</evidence>
<dbReference type="Proteomes" id="UP000280507">
    <property type="component" value="Unassembled WGS sequence"/>
</dbReference>
<reference evidence="2 3" key="1">
    <citation type="journal article" date="2012" name="Int. J. Syst. Evol. Microbiol.">
        <title>Marinomonas hwangdonensis sp. nov., isolated from seawater.</title>
        <authorList>
            <person name="Jung Y.T."/>
            <person name="Oh T.K."/>
            <person name="Yoon J.H."/>
        </authorList>
    </citation>
    <scope>NUCLEOTIDE SEQUENCE [LARGE SCALE GENOMIC DNA]</scope>
    <source>
        <strain evidence="2 3">HDW-15</strain>
    </source>
</reference>
<dbReference type="GO" id="GO:0005506">
    <property type="term" value="F:iron ion binding"/>
    <property type="evidence" value="ECO:0007669"/>
    <property type="project" value="InterPro"/>
</dbReference>
<evidence type="ECO:0008006" key="4">
    <source>
        <dbReference type="Google" id="ProtNLM"/>
    </source>
</evidence>
<protein>
    <recommendedName>
        <fullName evidence="4">Cytochrome b562</fullName>
    </recommendedName>
</protein>
<dbReference type="InterPro" id="IPR009155">
    <property type="entry name" value="Cyt_b562"/>
</dbReference>
<gene>
    <name evidence="2" type="ORF">EBI00_11665</name>
</gene>
<dbReference type="GO" id="GO:0042597">
    <property type="term" value="C:periplasmic space"/>
    <property type="evidence" value="ECO:0007669"/>
    <property type="project" value="InterPro"/>
</dbReference>